<evidence type="ECO:0000259" key="8">
    <source>
        <dbReference type="PROSITE" id="PS50109"/>
    </source>
</evidence>
<sequence length="778" mass="86037">MAQRIANIDWTATPPGLPRDWPASFKTALNMMLAARFPMFLAWGNEQTFFYNDAFIDILAARHPDALGRRFGDLADGTREAISDLVGKVFSGESVIHEGLPFPLKREELEDTDRFTASYSPVCDEANTVCGVLCICMETTHQVDTNQALQAEINWMRNMFEQAPAPMAVLLGPDHCYEISNPANQAFLGNRPVIGRGVKELFPEVIEQGFTDILDTVYRTGVPFNGRDMPINYQSADGTPALVYMNVIYHPIRDHHHDIIGIFVIAADTTHAVTATQALKTSEARLQSLINTIPQLIWSVSPKGKPTYFNQQWYAFTGMPDGALNGWDAVHPEDREPNLAQWKISVVQGTTYEVKNRLRHHSGEYRWTLVRAVPVRDEAGRITEWIGSNTDIHAQELASEALNEIDVRKTEFLAMLAHELRNPLAPISASAELLSLRARGDPPLVNASAIISRQVEHIVRLVEDLLDTSRVTRGLVRLDRRPLDIKQVIADAVEQVRPAIERRKHGLTLDLGADPVYVFGDHNRLIQVVVNLLDNAAKYTPDGGRVSVTIDADADEVSLCVADSGIGMAPELVQHVFDLFFQGERPLDRAQGGLGIGLSIVKSLTELHGGRIAASSPGPGQGSQFRLTLPRRSSIEAPEATRQSVNEAQSPRLRILMVDDNVDAAFTMALLLETMGHQVVIEHSAAAALEQHRQRPFDLYILDIGLPRMNGYELVGHLRSSGTAPDSLFVALSGYGQEQDREASARAGFDTHLVKPANLWQLQELVMERQKRAAVAGS</sequence>
<feature type="domain" description="PAC" evidence="10">
    <location>
        <begin position="352"/>
        <end position="404"/>
    </location>
</feature>
<dbReference type="AlphaFoldDB" id="A0A239I4Z8"/>
<feature type="domain" description="PAC" evidence="10">
    <location>
        <begin position="227"/>
        <end position="281"/>
    </location>
</feature>
<evidence type="ECO:0000256" key="5">
    <source>
        <dbReference type="ARBA" id="ARBA00022679"/>
    </source>
</evidence>
<dbReference type="Pfam" id="PF08447">
    <property type="entry name" value="PAS_3"/>
    <property type="match status" value="1"/>
</dbReference>
<evidence type="ECO:0000256" key="4">
    <source>
        <dbReference type="ARBA" id="ARBA00022553"/>
    </source>
</evidence>
<dbReference type="PROSITE" id="PS50109">
    <property type="entry name" value="HIS_KIN"/>
    <property type="match status" value="1"/>
</dbReference>
<comment type="catalytic activity">
    <reaction evidence="1">
        <text>ATP + protein L-histidine = ADP + protein N-phospho-L-histidine.</text>
        <dbReference type="EC" id="2.7.13.3"/>
    </reaction>
</comment>
<evidence type="ECO:0000256" key="2">
    <source>
        <dbReference type="ARBA" id="ARBA00004429"/>
    </source>
</evidence>
<dbReference type="InterPro" id="IPR000014">
    <property type="entry name" value="PAS"/>
</dbReference>
<evidence type="ECO:0000313" key="12">
    <source>
        <dbReference type="Proteomes" id="UP000198284"/>
    </source>
</evidence>
<dbReference type="InterPro" id="IPR001789">
    <property type="entry name" value="Sig_transdc_resp-reg_receiver"/>
</dbReference>
<dbReference type="Pfam" id="PF02518">
    <property type="entry name" value="HATPase_c"/>
    <property type="match status" value="1"/>
</dbReference>
<dbReference type="InterPro" id="IPR036097">
    <property type="entry name" value="HisK_dim/P_sf"/>
</dbReference>
<dbReference type="InterPro" id="IPR036890">
    <property type="entry name" value="HATPase_C_sf"/>
</dbReference>
<reference evidence="11 12" key="1">
    <citation type="submission" date="2017-06" db="EMBL/GenBank/DDBJ databases">
        <authorList>
            <person name="Kim H.J."/>
            <person name="Triplett B.A."/>
        </authorList>
    </citation>
    <scope>NUCLEOTIDE SEQUENCE [LARGE SCALE GENOMIC DNA]</scope>
    <source>
        <strain evidence="11 12">U15</strain>
    </source>
</reference>
<dbReference type="PROSITE" id="PS50110">
    <property type="entry name" value="RESPONSE_REGULATORY"/>
    <property type="match status" value="1"/>
</dbReference>
<evidence type="ECO:0000259" key="10">
    <source>
        <dbReference type="PROSITE" id="PS50113"/>
    </source>
</evidence>
<dbReference type="Pfam" id="PF00512">
    <property type="entry name" value="HisKA"/>
    <property type="match status" value="1"/>
</dbReference>
<dbReference type="RefSeq" id="WP_176442465.1">
    <property type="nucleotide sequence ID" value="NZ_FZOT01000008.1"/>
</dbReference>
<feature type="domain" description="Histidine kinase" evidence="8">
    <location>
        <begin position="415"/>
        <end position="633"/>
    </location>
</feature>
<dbReference type="EMBL" id="FZOT01000008">
    <property type="protein sequence ID" value="SNS88695.1"/>
    <property type="molecule type" value="Genomic_DNA"/>
</dbReference>
<accession>A0A239I4Z8</accession>
<feature type="modified residue" description="4-aspartylphosphate" evidence="7">
    <location>
        <position position="703"/>
    </location>
</feature>
<dbReference type="CDD" id="cd17580">
    <property type="entry name" value="REC_2_DhkD-like"/>
    <property type="match status" value="1"/>
</dbReference>
<proteinExistence type="predicted"/>
<dbReference type="InterPro" id="IPR000700">
    <property type="entry name" value="PAS-assoc_C"/>
</dbReference>
<protein>
    <recommendedName>
        <fullName evidence="3">histidine kinase</fullName>
        <ecNumber evidence="3">2.7.13.3</ecNumber>
    </recommendedName>
</protein>
<keyword evidence="5" id="KW-0808">Transferase</keyword>
<dbReference type="GO" id="GO:0000155">
    <property type="term" value="F:phosphorelay sensor kinase activity"/>
    <property type="evidence" value="ECO:0007669"/>
    <property type="project" value="InterPro"/>
</dbReference>
<dbReference type="CDD" id="cd00082">
    <property type="entry name" value="HisKA"/>
    <property type="match status" value="1"/>
</dbReference>
<dbReference type="SMART" id="SM00086">
    <property type="entry name" value="PAC"/>
    <property type="match status" value="2"/>
</dbReference>
<gene>
    <name evidence="11" type="ORF">SAMN06265795_108131</name>
</gene>
<dbReference type="SMART" id="SM00448">
    <property type="entry name" value="REC"/>
    <property type="match status" value="1"/>
</dbReference>
<dbReference type="SUPFAM" id="SSF55874">
    <property type="entry name" value="ATPase domain of HSP90 chaperone/DNA topoisomerase II/histidine kinase"/>
    <property type="match status" value="1"/>
</dbReference>
<dbReference type="GO" id="GO:0005886">
    <property type="term" value="C:plasma membrane"/>
    <property type="evidence" value="ECO:0007669"/>
    <property type="project" value="UniProtKB-SubCell"/>
</dbReference>
<dbReference type="InterPro" id="IPR003661">
    <property type="entry name" value="HisK_dim/P_dom"/>
</dbReference>
<dbReference type="Proteomes" id="UP000198284">
    <property type="component" value="Unassembled WGS sequence"/>
</dbReference>
<dbReference type="Pfam" id="PF08448">
    <property type="entry name" value="PAS_4"/>
    <property type="match status" value="1"/>
</dbReference>
<keyword evidence="12" id="KW-1185">Reference proteome</keyword>
<dbReference type="EC" id="2.7.13.3" evidence="3"/>
<dbReference type="NCBIfam" id="TIGR00229">
    <property type="entry name" value="sensory_box"/>
    <property type="match status" value="1"/>
</dbReference>
<dbReference type="InterPro" id="IPR035965">
    <property type="entry name" value="PAS-like_dom_sf"/>
</dbReference>
<dbReference type="PANTHER" id="PTHR43547:SF2">
    <property type="entry name" value="HYBRID SIGNAL TRANSDUCTION HISTIDINE KINASE C"/>
    <property type="match status" value="1"/>
</dbReference>
<dbReference type="Gene3D" id="1.10.287.130">
    <property type="match status" value="1"/>
</dbReference>
<dbReference type="FunFam" id="3.30.565.10:FF:000006">
    <property type="entry name" value="Sensor histidine kinase WalK"/>
    <property type="match status" value="1"/>
</dbReference>
<dbReference type="FunFam" id="3.30.450.20:FF:000099">
    <property type="entry name" value="Sensory box sensor histidine kinase"/>
    <property type="match status" value="1"/>
</dbReference>
<dbReference type="InterPro" id="IPR003594">
    <property type="entry name" value="HATPase_dom"/>
</dbReference>
<dbReference type="SUPFAM" id="SSF47384">
    <property type="entry name" value="Homodimeric domain of signal transducing histidine kinase"/>
    <property type="match status" value="1"/>
</dbReference>
<dbReference type="Gene3D" id="3.30.450.20">
    <property type="entry name" value="PAS domain"/>
    <property type="match status" value="3"/>
</dbReference>
<evidence type="ECO:0000313" key="11">
    <source>
        <dbReference type="EMBL" id="SNS88695.1"/>
    </source>
</evidence>
<dbReference type="SMART" id="SM00387">
    <property type="entry name" value="HATPase_c"/>
    <property type="match status" value="1"/>
</dbReference>
<dbReference type="InterPro" id="IPR013655">
    <property type="entry name" value="PAS_fold_3"/>
</dbReference>
<keyword evidence="4 7" id="KW-0597">Phosphoprotein</keyword>
<dbReference type="CDD" id="cd00130">
    <property type="entry name" value="PAS"/>
    <property type="match status" value="1"/>
</dbReference>
<dbReference type="PRINTS" id="PR00344">
    <property type="entry name" value="BCTRLSENSOR"/>
</dbReference>
<dbReference type="PROSITE" id="PS50113">
    <property type="entry name" value="PAC"/>
    <property type="match status" value="2"/>
</dbReference>
<evidence type="ECO:0000256" key="7">
    <source>
        <dbReference type="PROSITE-ProRule" id="PRU00169"/>
    </source>
</evidence>
<dbReference type="InterPro" id="IPR005467">
    <property type="entry name" value="His_kinase_dom"/>
</dbReference>
<dbReference type="InterPro" id="IPR001610">
    <property type="entry name" value="PAC"/>
</dbReference>
<dbReference type="SUPFAM" id="SSF52172">
    <property type="entry name" value="CheY-like"/>
    <property type="match status" value="1"/>
</dbReference>
<dbReference type="SMART" id="SM00091">
    <property type="entry name" value="PAS"/>
    <property type="match status" value="2"/>
</dbReference>
<dbReference type="Gene3D" id="3.30.565.10">
    <property type="entry name" value="Histidine kinase-like ATPase, C-terminal domain"/>
    <property type="match status" value="1"/>
</dbReference>
<organism evidence="11 12">
    <name type="scientific">Noviherbaspirillum humi</name>
    <dbReference type="NCBI Taxonomy" id="1688639"/>
    <lineage>
        <taxon>Bacteria</taxon>
        <taxon>Pseudomonadati</taxon>
        <taxon>Pseudomonadota</taxon>
        <taxon>Betaproteobacteria</taxon>
        <taxon>Burkholderiales</taxon>
        <taxon>Oxalobacteraceae</taxon>
        <taxon>Noviherbaspirillum</taxon>
    </lineage>
</organism>
<name>A0A239I4Z8_9BURK</name>
<evidence type="ECO:0000259" key="9">
    <source>
        <dbReference type="PROSITE" id="PS50110"/>
    </source>
</evidence>
<comment type="subcellular location">
    <subcellularLocation>
        <location evidence="2">Cell inner membrane</location>
        <topology evidence="2">Multi-pass membrane protein</topology>
    </subcellularLocation>
</comment>
<dbReference type="PANTHER" id="PTHR43547">
    <property type="entry name" value="TWO-COMPONENT HISTIDINE KINASE"/>
    <property type="match status" value="1"/>
</dbReference>
<evidence type="ECO:0000256" key="3">
    <source>
        <dbReference type="ARBA" id="ARBA00012438"/>
    </source>
</evidence>
<keyword evidence="6" id="KW-0418">Kinase</keyword>
<dbReference type="InterPro" id="IPR004358">
    <property type="entry name" value="Sig_transdc_His_kin-like_C"/>
</dbReference>
<evidence type="ECO:0000256" key="1">
    <source>
        <dbReference type="ARBA" id="ARBA00000085"/>
    </source>
</evidence>
<dbReference type="SMART" id="SM00388">
    <property type="entry name" value="HisKA"/>
    <property type="match status" value="1"/>
</dbReference>
<dbReference type="Pfam" id="PF00072">
    <property type="entry name" value="Response_reg"/>
    <property type="match status" value="1"/>
</dbReference>
<evidence type="ECO:0000256" key="6">
    <source>
        <dbReference type="ARBA" id="ARBA00022777"/>
    </source>
</evidence>
<dbReference type="InterPro" id="IPR013656">
    <property type="entry name" value="PAS_4"/>
</dbReference>
<dbReference type="SUPFAM" id="SSF55785">
    <property type="entry name" value="PYP-like sensor domain (PAS domain)"/>
    <property type="match status" value="3"/>
</dbReference>
<dbReference type="Gene3D" id="3.40.50.2300">
    <property type="match status" value="1"/>
</dbReference>
<dbReference type="InterPro" id="IPR011006">
    <property type="entry name" value="CheY-like_superfamily"/>
</dbReference>
<feature type="domain" description="Response regulatory" evidence="9">
    <location>
        <begin position="654"/>
        <end position="770"/>
    </location>
</feature>